<dbReference type="OrthoDB" id="6460597at2"/>
<reference evidence="2 3" key="3">
    <citation type="submission" date="2015-03" db="EMBL/GenBank/DDBJ databases">
        <authorList>
            <consortium name="Pathogen Informatics"/>
            <person name="Murphy D."/>
        </authorList>
    </citation>
    <scope>NUCLEOTIDE SEQUENCE [LARGE SCALE GENOMIC DNA]</scope>
    <source>
        <strain evidence="3">type strain: CIP110230</strain>
        <strain evidence="2">Type strain: CIP110230</strain>
    </source>
</reference>
<reference evidence="1" key="1">
    <citation type="submission" date="2015-03" db="EMBL/GenBank/DDBJ databases">
        <authorList>
            <person name="Murphy D."/>
        </authorList>
    </citation>
    <scope>NUCLEOTIDE SEQUENCE [LARGE SCALE GENOMIC DNA]</scope>
    <source>
        <strain evidence="1">A125KOH2</strain>
    </source>
</reference>
<name>A0A0T9R010_9GAMM</name>
<gene>
    <name evidence="1" type="ORF">ERS008529_03834</name>
    <name evidence="2" type="ORF">ERS137968_01931</name>
</gene>
<reference evidence="4" key="2">
    <citation type="submission" date="2015-03" db="EMBL/GenBank/DDBJ databases">
        <authorList>
            <consortium name="Pathogen Informatics"/>
        </authorList>
    </citation>
    <scope>NUCLEOTIDE SEQUENCE [LARGE SCALE GENOMIC DNA]</scope>
    <source>
        <strain evidence="4">A125KOH2</strain>
    </source>
</reference>
<dbReference type="Proteomes" id="UP000044625">
    <property type="component" value="Unassembled WGS sequence"/>
</dbReference>
<evidence type="ECO:0000313" key="3">
    <source>
        <dbReference type="Proteomes" id="UP000044625"/>
    </source>
</evidence>
<evidence type="ECO:0000313" key="2">
    <source>
        <dbReference type="EMBL" id="CRY66656.1"/>
    </source>
</evidence>
<proteinExistence type="predicted"/>
<keyword evidence="3" id="KW-1185">Reference proteome</keyword>
<dbReference type="EMBL" id="CWJL01000008">
    <property type="protein sequence ID" value="CRY66656.1"/>
    <property type="molecule type" value="Genomic_DNA"/>
</dbReference>
<protein>
    <submittedName>
        <fullName evidence="1">Uncharacterized protein</fullName>
    </submittedName>
</protein>
<dbReference type="Proteomes" id="UP000045840">
    <property type="component" value="Unassembled WGS sequence"/>
</dbReference>
<dbReference type="EMBL" id="CQAZ01000044">
    <property type="protein sequence ID" value="CNI37374.1"/>
    <property type="molecule type" value="Genomic_DNA"/>
</dbReference>
<dbReference type="STRING" id="1288385.ERS137968_01931"/>
<sequence length="115" mass="12940">MSNAELINKRRKNIVDAKLESMMRKTNSHCVIVSLKDGGMYTVELSERVLIEALINFEADVYGEYKLLEAGKFIINTYDSFLSKDGGHLTKVGKDFMNTIVKYIAEMAKAKGKAK</sequence>
<dbReference type="RefSeq" id="WP_049614707.1">
    <property type="nucleotide sequence ID" value="NZ_CAWMMU010000008.1"/>
</dbReference>
<evidence type="ECO:0000313" key="1">
    <source>
        <dbReference type="EMBL" id="CNI37374.1"/>
    </source>
</evidence>
<evidence type="ECO:0000313" key="4">
    <source>
        <dbReference type="Proteomes" id="UP000045840"/>
    </source>
</evidence>
<organism evidence="1 4">
    <name type="scientific">Yersinia pekkanenii</name>
    <dbReference type="NCBI Taxonomy" id="1288385"/>
    <lineage>
        <taxon>Bacteria</taxon>
        <taxon>Pseudomonadati</taxon>
        <taxon>Pseudomonadota</taxon>
        <taxon>Gammaproteobacteria</taxon>
        <taxon>Enterobacterales</taxon>
        <taxon>Yersiniaceae</taxon>
        <taxon>Yersinia</taxon>
    </lineage>
</organism>
<dbReference type="AlphaFoldDB" id="A0A0T9R010"/>
<accession>A0A0T9R010</accession>